<evidence type="ECO:0000313" key="3">
    <source>
        <dbReference type="EMBL" id="KIY91430.1"/>
    </source>
</evidence>
<keyword evidence="4" id="KW-1185">Reference proteome</keyword>
<dbReference type="STRING" id="145388.A0A0D2M7G3"/>
<evidence type="ECO:0000313" key="4">
    <source>
        <dbReference type="Proteomes" id="UP000054498"/>
    </source>
</evidence>
<dbReference type="SUPFAM" id="SSF52047">
    <property type="entry name" value="RNI-like"/>
    <property type="match status" value="1"/>
</dbReference>
<dbReference type="OrthoDB" id="550575at2759"/>
<evidence type="ECO:0000256" key="1">
    <source>
        <dbReference type="ARBA" id="ARBA00004430"/>
    </source>
</evidence>
<feature type="domain" description="F-box/LRR-repeat protein 15/At3g58940/PEG3-like LRR" evidence="2">
    <location>
        <begin position="2"/>
        <end position="74"/>
    </location>
</feature>
<organism evidence="3 4">
    <name type="scientific">Monoraphidium neglectum</name>
    <dbReference type="NCBI Taxonomy" id="145388"/>
    <lineage>
        <taxon>Eukaryota</taxon>
        <taxon>Viridiplantae</taxon>
        <taxon>Chlorophyta</taxon>
        <taxon>core chlorophytes</taxon>
        <taxon>Chlorophyceae</taxon>
        <taxon>CS clade</taxon>
        <taxon>Sphaeropleales</taxon>
        <taxon>Selenastraceae</taxon>
        <taxon>Monoraphidium</taxon>
    </lineage>
</organism>
<dbReference type="InterPro" id="IPR032675">
    <property type="entry name" value="LRR_dom_sf"/>
</dbReference>
<dbReference type="Pfam" id="PF24758">
    <property type="entry name" value="LRR_At5g56370"/>
    <property type="match status" value="1"/>
</dbReference>
<proteinExistence type="predicted"/>
<reference evidence="3 4" key="1">
    <citation type="journal article" date="2013" name="BMC Genomics">
        <title>Reconstruction of the lipid metabolism for the microalga Monoraphidium neglectum from its genome sequence reveals characteristics suitable for biofuel production.</title>
        <authorList>
            <person name="Bogen C."/>
            <person name="Al-Dilaimi A."/>
            <person name="Albersmeier A."/>
            <person name="Wichmann J."/>
            <person name="Grundmann M."/>
            <person name="Rupp O."/>
            <person name="Lauersen K.J."/>
            <person name="Blifernez-Klassen O."/>
            <person name="Kalinowski J."/>
            <person name="Goesmann A."/>
            <person name="Mussgnug J.H."/>
            <person name="Kruse O."/>
        </authorList>
    </citation>
    <scope>NUCLEOTIDE SEQUENCE [LARGE SCALE GENOMIC DNA]</scope>
    <source>
        <strain evidence="3 4">SAG 48.87</strain>
    </source>
</reference>
<dbReference type="Proteomes" id="UP000054498">
    <property type="component" value="Unassembled WGS sequence"/>
</dbReference>
<dbReference type="AlphaFoldDB" id="A0A0D2M7G3"/>
<dbReference type="EMBL" id="KK106684">
    <property type="protein sequence ID" value="KIY91430.1"/>
    <property type="molecule type" value="Genomic_DNA"/>
</dbReference>
<dbReference type="GeneID" id="25734303"/>
<accession>A0A0D2M7G3</accession>
<name>A0A0D2M7G3_9CHLO</name>
<gene>
    <name evidence="3" type="ORF">MNEG_16534</name>
</gene>
<dbReference type="RefSeq" id="XP_013890450.1">
    <property type="nucleotide sequence ID" value="XM_014034996.1"/>
</dbReference>
<dbReference type="GO" id="GO:0005930">
    <property type="term" value="C:axoneme"/>
    <property type="evidence" value="ECO:0007669"/>
    <property type="project" value="UniProtKB-SubCell"/>
</dbReference>
<comment type="subcellular location">
    <subcellularLocation>
        <location evidence="1">Cytoplasm</location>
        <location evidence="1">Cytoskeleton</location>
        <location evidence="1">Cilium axoneme</location>
    </subcellularLocation>
</comment>
<dbReference type="InterPro" id="IPR055411">
    <property type="entry name" value="LRR_FXL15/At3g58940/PEG3-like"/>
</dbReference>
<evidence type="ECO:0000259" key="2">
    <source>
        <dbReference type="Pfam" id="PF24758"/>
    </source>
</evidence>
<dbReference type="KEGG" id="mng:MNEG_16534"/>
<protein>
    <recommendedName>
        <fullName evidence="2">F-box/LRR-repeat protein 15/At3g58940/PEG3-like LRR domain-containing protein</fullName>
    </recommendedName>
</protein>
<sequence>MRRCRRLEVLAAPQCISLQALFEDAWDLPALRELNLFGCRHLNGVHLGAVLAGCPELVSLNVNGCWGIGALHLARERTAGRAGAPPAGAG</sequence>
<dbReference type="Gene3D" id="3.80.10.10">
    <property type="entry name" value="Ribonuclease Inhibitor"/>
    <property type="match status" value="1"/>
</dbReference>